<dbReference type="SMART" id="SM00331">
    <property type="entry name" value="PP2C_SIG"/>
    <property type="match status" value="1"/>
</dbReference>
<dbReference type="RefSeq" id="WP_075607219.1">
    <property type="nucleotide sequence ID" value="NZ_CP052766.1"/>
</dbReference>
<name>A0A6M4MFT3_9ALTE</name>
<dbReference type="InterPro" id="IPR003594">
    <property type="entry name" value="HATPase_dom"/>
</dbReference>
<dbReference type="SUPFAM" id="SSF55874">
    <property type="entry name" value="ATPase domain of HSP90 chaperone/DNA topoisomerase II/histidine kinase"/>
    <property type="match status" value="1"/>
</dbReference>
<evidence type="ECO:0000313" key="3">
    <source>
        <dbReference type="Proteomes" id="UP000219285"/>
    </source>
</evidence>
<dbReference type="AlphaFoldDB" id="A0A6M4MFT3"/>
<evidence type="ECO:0000313" key="2">
    <source>
        <dbReference type="EMBL" id="QJR81475.1"/>
    </source>
</evidence>
<keyword evidence="3" id="KW-1185">Reference proteome</keyword>
<dbReference type="KEGG" id="apel:CA267_012130"/>
<accession>A0A6M4MFT3</accession>
<dbReference type="Gene3D" id="3.60.40.10">
    <property type="entry name" value="PPM-type phosphatase domain"/>
    <property type="match status" value="1"/>
</dbReference>
<dbReference type="Pfam" id="PF13581">
    <property type="entry name" value="HATPase_c_2"/>
    <property type="match status" value="1"/>
</dbReference>
<proteinExistence type="predicted"/>
<reference evidence="2 3" key="2">
    <citation type="submission" date="2020-04" db="EMBL/GenBank/DDBJ databases">
        <title>Complete genome sequence of Alteromonas pelagimontana 5.12T.</title>
        <authorList>
            <person name="Sinha R.K."/>
            <person name="Krishnan K.P."/>
            <person name="Kurian J.P."/>
        </authorList>
    </citation>
    <scope>NUCLEOTIDE SEQUENCE [LARGE SCALE GENOMIC DNA]</scope>
    <source>
        <strain evidence="2 3">5.12</strain>
    </source>
</reference>
<reference evidence="3" key="1">
    <citation type="submission" date="2014-12" db="EMBL/GenBank/DDBJ databases">
        <title>Complete genome sequence of a multi-drug resistant Klebsiella pneumoniae.</title>
        <authorList>
            <person name="Hua X."/>
            <person name="Chen Q."/>
            <person name="Li X."/>
            <person name="Feng Y."/>
            <person name="Ruan Z."/>
            <person name="Yu Y."/>
        </authorList>
    </citation>
    <scope>NUCLEOTIDE SEQUENCE [LARGE SCALE GENOMIC DNA]</scope>
    <source>
        <strain evidence="3">5.12</strain>
    </source>
</reference>
<dbReference type="SUPFAM" id="SSF81606">
    <property type="entry name" value="PP2C-like"/>
    <property type="match status" value="1"/>
</dbReference>
<feature type="domain" description="PPM-type phosphatase" evidence="1">
    <location>
        <begin position="149"/>
        <end position="340"/>
    </location>
</feature>
<evidence type="ECO:0000259" key="1">
    <source>
        <dbReference type="SMART" id="SM00331"/>
    </source>
</evidence>
<dbReference type="InterPro" id="IPR001932">
    <property type="entry name" value="PPM-type_phosphatase-like_dom"/>
</dbReference>
<dbReference type="InterPro" id="IPR036890">
    <property type="entry name" value="HATPase_C_sf"/>
</dbReference>
<dbReference type="Gene3D" id="3.30.565.10">
    <property type="entry name" value="Histidine kinase-like ATPase, C-terminal domain"/>
    <property type="match status" value="1"/>
</dbReference>
<dbReference type="InterPro" id="IPR036457">
    <property type="entry name" value="PPM-type-like_dom_sf"/>
</dbReference>
<dbReference type="Pfam" id="PF07228">
    <property type="entry name" value="SpoIIE"/>
    <property type="match status" value="1"/>
</dbReference>
<protein>
    <submittedName>
        <fullName evidence="2">SpoIIE family protein phosphatase</fullName>
    </submittedName>
</protein>
<dbReference type="InterPro" id="IPR039248">
    <property type="entry name" value="Ptase_RsbX"/>
</dbReference>
<dbReference type="PANTHER" id="PTHR35801:SF1">
    <property type="entry name" value="PHOSPHOSERINE PHOSPHATASE RSBX"/>
    <property type="match status" value="1"/>
</dbReference>
<dbReference type="OrthoDB" id="479131at2"/>
<dbReference type="PANTHER" id="PTHR35801">
    <property type="entry name" value="PHOSPHOSERINE PHOSPHATASE RSBX"/>
    <property type="match status" value="1"/>
</dbReference>
<sequence>MGVTSFPHHVCLSVSIEDMSSVGEARRTACAMAKEQGLDETQTGNVAIAVTEACSNIVQHATHGELLLRPWSGSCGEGIEFLALDKGPGMANVATCLRDGYSTGGSRGVGLGAIARLSYDLDVFSAPDKGTVLRMVIGQQSQVKQSDNALDWGVVCVAKSGEAVCGDAWNIRPYQDINTVLVLDGLGHGLPAYEASIEAMRHFVALGEIKPAETLAFLDKNMRITRGAVAAIATIDLRDNKLCFAGVGNITASLLSASTRIAGLVSHNGTLGHSAPTFREHSHPWPSQGVLILHSDGLKSSWDLSSYPGLSQKKPSVIAGVLYRDFANRRDDAVVMVGKAHQSPICWGEINP</sequence>
<dbReference type="EMBL" id="CP052766">
    <property type="protein sequence ID" value="QJR81475.1"/>
    <property type="molecule type" value="Genomic_DNA"/>
</dbReference>
<dbReference type="Proteomes" id="UP000219285">
    <property type="component" value="Chromosome"/>
</dbReference>
<organism evidence="2 3">
    <name type="scientific">Alteromonas pelagimontana</name>
    <dbReference type="NCBI Taxonomy" id="1858656"/>
    <lineage>
        <taxon>Bacteria</taxon>
        <taxon>Pseudomonadati</taxon>
        <taxon>Pseudomonadota</taxon>
        <taxon>Gammaproteobacteria</taxon>
        <taxon>Alteromonadales</taxon>
        <taxon>Alteromonadaceae</taxon>
        <taxon>Alteromonas/Salinimonas group</taxon>
        <taxon>Alteromonas</taxon>
    </lineage>
</organism>
<gene>
    <name evidence="2" type="ORF">CA267_012130</name>
</gene>